<dbReference type="EC" id="2.1.-.-" evidence="1"/>
<sequence length="243" mass="26097">MNRSIRTPDDLLDLLDGVFAGPGGGADWWDRFYENRDRDVPFFVDKPDENLAGHLESGRVPPGGRALDLGCGPGRNAVHLARHGFDVDAVDLSATAVAWGRERAAAAGVDVRFHQGDIFTAHLPDGAYDLVYDSGCLHHLPPHRRLSYLALLDRVLAPGGRFGLVCFAAGAEGSRTPDAQLYRTGDLEGGLAFTPDELRYLFAEVAPEEIEVRPMAAQAADAATYGVPILLTALLRRPVASAG</sequence>
<organism evidence="1 2">
    <name type="scientific">Streptomyces citrinus</name>
    <dbReference type="NCBI Taxonomy" id="3118173"/>
    <lineage>
        <taxon>Bacteria</taxon>
        <taxon>Bacillati</taxon>
        <taxon>Actinomycetota</taxon>
        <taxon>Actinomycetes</taxon>
        <taxon>Kitasatosporales</taxon>
        <taxon>Streptomycetaceae</taxon>
        <taxon>Streptomyces</taxon>
    </lineage>
</organism>
<keyword evidence="1" id="KW-0489">Methyltransferase</keyword>
<name>A0ACD5AK66_9ACTN</name>
<proteinExistence type="predicted"/>
<keyword evidence="1" id="KW-0808">Transferase</keyword>
<reference evidence="1" key="1">
    <citation type="journal article" date="2025" name="Int. J. Syst. Evol. Microbiol.">
        <title>Streptomyces citrinus sp. nov., with yellow diffusible pigment.</title>
        <authorList>
            <person name="He Y."/>
            <person name="Yang E."/>
            <person name="Xu J."/>
            <person name="Sun Y."/>
            <person name="Sun L."/>
        </authorList>
    </citation>
    <scope>NUCLEOTIDE SEQUENCE</scope>
    <source>
        <strain evidence="1">Q6</strain>
    </source>
</reference>
<dbReference type="EMBL" id="CP146022">
    <property type="protein sequence ID" value="WWQ67574.1"/>
    <property type="molecule type" value="Genomic_DNA"/>
</dbReference>
<evidence type="ECO:0000313" key="2">
    <source>
        <dbReference type="Proteomes" id="UP001432251"/>
    </source>
</evidence>
<keyword evidence="2" id="KW-1185">Reference proteome</keyword>
<protein>
    <submittedName>
        <fullName evidence="1">Class I SAM-dependent methyltransferase</fullName>
        <ecNumber evidence="1">2.1.-.-</ecNumber>
    </submittedName>
</protein>
<evidence type="ECO:0000313" key="1">
    <source>
        <dbReference type="EMBL" id="WWQ67574.1"/>
    </source>
</evidence>
<dbReference type="Proteomes" id="UP001432251">
    <property type="component" value="Chromosome"/>
</dbReference>
<gene>
    <name evidence="1" type="ORF">V2W30_32395</name>
</gene>
<accession>A0ACD5AK66</accession>